<sequence length="398" mass="41320">MNRTTFRGVLSVEEFRALWSAELLSVTGDQFARVALVVLVFDRTGSAAMAGLTYALTFVPALAGTLALSQVADQRPRRQVVVFVDGLRALVVAVMVIPGVDLLWQCVLVSVLSFVGGPYSAAQLALLRDLLSEEQYSVGMSLRQITVQAAQLAGVATGGLLSTAVSPQFCLAVNAFTFAASALLLGKRIRSRPAPAPASSSGRFVADGVTLVWSDPRRRAIFVMTFLGVCYVVPEGIAVAYVSEMGHGAVVVGLVLASCNAGAVIGLPIFVRFVTPDRQRVALAVVCVAVGIPLVPIALVDGIFVAMVAFAVSGALWAALVVMSASFLAELLPDASRSRGMGLASSANVAAQGMGIGVSGLAAEVVNPSWVIAIAGAVSVPLALWPSLSWLRSTAPPR</sequence>
<dbReference type="GO" id="GO:0005886">
    <property type="term" value="C:plasma membrane"/>
    <property type="evidence" value="ECO:0007669"/>
    <property type="project" value="UniProtKB-SubCell"/>
</dbReference>
<dbReference type="PANTHER" id="PTHR23513">
    <property type="entry name" value="INTEGRAL MEMBRANE EFFLUX PROTEIN-RELATED"/>
    <property type="match status" value="1"/>
</dbReference>
<dbReference type="EMBL" id="FNIX01000008">
    <property type="protein sequence ID" value="SDP42861.1"/>
    <property type="molecule type" value="Genomic_DNA"/>
</dbReference>
<feature type="transmembrane region" description="Helical" evidence="6">
    <location>
        <begin position="305"/>
        <end position="329"/>
    </location>
</feature>
<protein>
    <submittedName>
        <fullName evidence="7">Predicted arabinose efflux permease, MFS family</fullName>
    </submittedName>
</protein>
<evidence type="ECO:0000256" key="6">
    <source>
        <dbReference type="SAM" id="Phobius"/>
    </source>
</evidence>
<evidence type="ECO:0000256" key="2">
    <source>
        <dbReference type="ARBA" id="ARBA00022475"/>
    </source>
</evidence>
<keyword evidence="5 6" id="KW-0472">Membrane</keyword>
<name>A0A1H0SM95_9PSEU</name>
<dbReference type="PANTHER" id="PTHR23513:SF11">
    <property type="entry name" value="STAPHYLOFERRIN A TRANSPORTER"/>
    <property type="match status" value="1"/>
</dbReference>
<comment type="subcellular location">
    <subcellularLocation>
        <location evidence="1">Cell membrane</location>
        <topology evidence="1">Multi-pass membrane protein</topology>
    </subcellularLocation>
</comment>
<accession>A0A1H0SM95</accession>
<dbReference type="CDD" id="cd06173">
    <property type="entry name" value="MFS_MefA_like"/>
    <property type="match status" value="1"/>
</dbReference>
<feature type="transmembrane region" description="Helical" evidence="6">
    <location>
        <begin position="341"/>
        <end position="363"/>
    </location>
</feature>
<proteinExistence type="predicted"/>
<evidence type="ECO:0000256" key="3">
    <source>
        <dbReference type="ARBA" id="ARBA00022692"/>
    </source>
</evidence>
<feature type="transmembrane region" description="Helical" evidence="6">
    <location>
        <begin position="281"/>
        <end position="299"/>
    </location>
</feature>
<dbReference type="InterPro" id="IPR036259">
    <property type="entry name" value="MFS_trans_sf"/>
</dbReference>
<feature type="transmembrane region" description="Helical" evidence="6">
    <location>
        <begin position="369"/>
        <end position="391"/>
    </location>
</feature>
<evidence type="ECO:0000313" key="8">
    <source>
        <dbReference type="Proteomes" id="UP000199691"/>
    </source>
</evidence>
<dbReference type="Gene3D" id="1.20.1250.20">
    <property type="entry name" value="MFS general substrate transporter like domains"/>
    <property type="match status" value="1"/>
</dbReference>
<evidence type="ECO:0000256" key="5">
    <source>
        <dbReference type="ARBA" id="ARBA00023136"/>
    </source>
</evidence>
<gene>
    <name evidence="7" type="ORF">SAMN05421507_108153</name>
</gene>
<evidence type="ECO:0000313" key="7">
    <source>
        <dbReference type="EMBL" id="SDP42861.1"/>
    </source>
</evidence>
<dbReference type="GO" id="GO:0022857">
    <property type="term" value="F:transmembrane transporter activity"/>
    <property type="evidence" value="ECO:0007669"/>
    <property type="project" value="InterPro"/>
</dbReference>
<feature type="transmembrane region" description="Helical" evidence="6">
    <location>
        <begin position="220"/>
        <end position="242"/>
    </location>
</feature>
<keyword evidence="8" id="KW-1185">Reference proteome</keyword>
<dbReference type="AlphaFoldDB" id="A0A1H0SM95"/>
<evidence type="ECO:0000256" key="1">
    <source>
        <dbReference type="ARBA" id="ARBA00004651"/>
    </source>
</evidence>
<dbReference type="SUPFAM" id="SSF103473">
    <property type="entry name" value="MFS general substrate transporter"/>
    <property type="match status" value="1"/>
</dbReference>
<reference evidence="8" key="1">
    <citation type="submission" date="2016-10" db="EMBL/GenBank/DDBJ databases">
        <authorList>
            <person name="Varghese N."/>
            <person name="Submissions S."/>
        </authorList>
    </citation>
    <scope>NUCLEOTIDE SEQUENCE [LARGE SCALE GENOMIC DNA]</scope>
    <source>
        <strain evidence="8">CGMCC 4.6609</strain>
    </source>
</reference>
<evidence type="ECO:0000256" key="4">
    <source>
        <dbReference type="ARBA" id="ARBA00022989"/>
    </source>
</evidence>
<dbReference type="STRING" id="641025.SAMN05421507_108153"/>
<feature type="transmembrane region" description="Helical" evidence="6">
    <location>
        <begin position="47"/>
        <end position="68"/>
    </location>
</feature>
<keyword evidence="2" id="KW-1003">Cell membrane</keyword>
<dbReference type="Pfam" id="PF07690">
    <property type="entry name" value="MFS_1"/>
    <property type="match status" value="1"/>
</dbReference>
<keyword evidence="4 6" id="KW-1133">Transmembrane helix</keyword>
<keyword evidence="3 6" id="KW-0812">Transmembrane</keyword>
<dbReference type="InterPro" id="IPR011701">
    <property type="entry name" value="MFS"/>
</dbReference>
<organism evidence="7 8">
    <name type="scientific">Lentzea jiangxiensis</name>
    <dbReference type="NCBI Taxonomy" id="641025"/>
    <lineage>
        <taxon>Bacteria</taxon>
        <taxon>Bacillati</taxon>
        <taxon>Actinomycetota</taxon>
        <taxon>Actinomycetes</taxon>
        <taxon>Pseudonocardiales</taxon>
        <taxon>Pseudonocardiaceae</taxon>
        <taxon>Lentzea</taxon>
    </lineage>
</organism>
<feature type="transmembrane region" description="Helical" evidence="6">
    <location>
        <begin position="165"/>
        <end position="185"/>
    </location>
</feature>
<dbReference type="Proteomes" id="UP000199691">
    <property type="component" value="Unassembled WGS sequence"/>
</dbReference>
<feature type="transmembrane region" description="Helical" evidence="6">
    <location>
        <begin position="248"/>
        <end position="274"/>
    </location>
</feature>